<dbReference type="AlphaFoldDB" id="A0AAD7G894"/>
<evidence type="ECO:0000256" key="1">
    <source>
        <dbReference type="SAM" id="MobiDB-lite"/>
    </source>
</evidence>
<dbReference type="Proteomes" id="UP001221757">
    <property type="component" value="Unassembled WGS sequence"/>
</dbReference>
<accession>A0AAD7G894</accession>
<feature type="region of interest" description="Disordered" evidence="1">
    <location>
        <begin position="259"/>
        <end position="287"/>
    </location>
</feature>
<protein>
    <submittedName>
        <fullName evidence="2">Uncharacterized protein</fullName>
    </submittedName>
</protein>
<comment type="caution">
    <text evidence="2">The sequence shown here is derived from an EMBL/GenBank/DDBJ whole genome shotgun (WGS) entry which is preliminary data.</text>
</comment>
<gene>
    <name evidence="2" type="ORF">B0H17DRAFT_1247008</name>
</gene>
<dbReference type="EMBL" id="JARKIE010000188">
    <property type="protein sequence ID" value="KAJ7669161.1"/>
    <property type="molecule type" value="Genomic_DNA"/>
</dbReference>
<feature type="compositionally biased region" description="Polar residues" evidence="1">
    <location>
        <begin position="41"/>
        <end position="57"/>
    </location>
</feature>
<proteinExistence type="predicted"/>
<reference evidence="2" key="1">
    <citation type="submission" date="2023-03" db="EMBL/GenBank/DDBJ databases">
        <title>Massive genome expansion in bonnet fungi (Mycena s.s.) driven by repeated elements and novel gene families across ecological guilds.</title>
        <authorList>
            <consortium name="Lawrence Berkeley National Laboratory"/>
            <person name="Harder C.B."/>
            <person name="Miyauchi S."/>
            <person name="Viragh M."/>
            <person name="Kuo A."/>
            <person name="Thoen E."/>
            <person name="Andreopoulos B."/>
            <person name="Lu D."/>
            <person name="Skrede I."/>
            <person name="Drula E."/>
            <person name="Henrissat B."/>
            <person name="Morin E."/>
            <person name="Kohler A."/>
            <person name="Barry K."/>
            <person name="LaButti K."/>
            <person name="Morin E."/>
            <person name="Salamov A."/>
            <person name="Lipzen A."/>
            <person name="Mereny Z."/>
            <person name="Hegedus B."/>
            <person name="Baldrian P."/>
            <person name="Stursova M."/>
            <person name="Weitz H."/>
            <person name="Taylor A."/>
            <person name="Grigoriev I.V."/>
            <person name="Nagy L.G."/>
            <person name="Martin F."/>
            <person name="Kauserud H."/>
        </authorList>
    </citation>
    <scope>NUCLEOTIDE SEQUENCE</scope>
    <source>
        <strain evidence="2">CBHHK067</strain>
    </source>
</reference>
<feature type="compositionally biased region" description="Basic and acidic residues" evidence="1">
    <location>
        <begin position="259"/>
        <end position="270"/>
    </location>
</feature>
<sequence>MASVGPLPIKCHEPTVMALARSVKKHLLCPLRSEVGPAASGGTTQWAQRRAKSSTQWAPAASSKGVCGGLPRASISEKARASERAPCQREKAALANGWGLGDSRMGQLSSFHRTPESKSGVLMAASFGNRWTAGSAFCGVREECRAEMPGSADPGFTQRLAWRGQEIFWNWRNNGDFSGLNPRPREKRCNVQKTVINSYTKAGKPLIKSHSHHSRIYSSARAARGARTPDAAAYLVTMMPVPSHGALQAKVADTRRAADSAARLDAKETPHTFPGPSPHPGLSVPAARDPTHVVMCRVGLGSGFEARPRPDPR</sequence>
<organism evidence="2 3">
    <name type="scientific">Mycena rosella</name>
    <name type="common">Pink bonnet</name>
    <name type="synonym">Agaricus rosellus</name>
    <dbReference type="NCBI Taxonomy" id="1033263"/>
    <lineage>
        <taxon>Eukaryota</taxon>
        <taxon>Fungi</taxon>
        <taxon>Dikarya</taxon>
        <taxon>Basidiomycota</taxon>
        <taxon>Agaricomycotina</taxon>
        <taxon>Agaricomycetes</taxon>
        <taxon>Agaricomycetidae</taxon>
        <taxon>Agaricales</taxon>
        <taxon>Marasmiineae</taxon>
        <taxon>Mycenaceae</taxon>
        <taxon>Mycena</taxon>
    </lineage>
</organism>
<feature type="region of interest" description="Disordered" evidence="1">
    <location>
        <begin position="39"/>
        <end position="60"/>
    </location>
</feature>
<name>A0AAD7G894_MYCRO</name>
<evidence type="ECO:0000313" key="2">
    <source>
        <dbReference type="EMBL" id="KAJ7669161.1"/>
    </source>
</evidence>
<keyword evidence="3" id="KW-1185">Reference proteome</keyword>
<evidence type="ECO:0000313" key="3">
    <source>
        <dbReference type="Proteomes" id="UP001221757"/>
    </source>
</evidence>